<dbReference type="InterPro" id="IPR003646">
    <property type="entry name" value="SH3-like_bac-type"/>
</dbReference>
<dbReference type="InterPro" id="IPR016047">
    <property type="entry name" value="M23ase_b-sheet_dom"/>
</dbReference>
<name>A0A1I1WLF0_9BACT</name>
<evidence type="ECO:0000259" key="2">
    <source>
        <dbReference type="Pfam" id="PF01551"/>
    </source>
</evidence>
<evidence type="ECO:0000259" key="3">
    <source>
        <dbReference type="Pfam" id="PF08239"/>
    </source>
</evidence>
<dbReference type="Gene3D" id="2.30.30.40">
    <property type="entry name" value="SH3 Domains"/>
    <property type="match status" value="1"/>
</dbReference>
<dbReference type="PANTHER" id="PTHR21666:SF270">
    <property type="entry name" value="MUREIN HYDROLASE ACTIVATOR ENVC"/>
    <property type="match status" value="1"/>
</dbReference>
<dbReference type="Pfam" id="PF08239">
    <property type="entry name" value="SH3_3"/>
    <property type="match status" value="1"/>
</dbReference>
<dbReference type="EMBL" id="FOMX01000006">
    <property type="protein sequence ID" value="SFD95811.1"/>
    <property type="molecule type" value="Genomic_DNA"/>
</dbReference>
<dbReference type="STRING" id="54.SAMN02745121_02465"/>
<feature type="compositionally biased region" description="Low complexity" evidence="1">
    <location>
        <begin position="32"/>
        <end position="50"/>
    </location>
</feature>
<reference evidence="5" key="1">
    <citation type="submission" date="2016-10" db="EMBL/GenBank/DDBJ databases">
        <authorList>
            <person name="Varghese N."/>
            <person name="Submissions S."/>
        </authorList>
    </citation>
    <scope>NUCLEOTIDE SEQUENCE [LARGE SCALE GENOMIC DNA]</scope>
    <source>
        <strain evidence="5">ATCC 25963</strain>
    </source>
</reference>
<dbReference type="GO" id="GO:0004222">
    <property type="term" value="F:metalloendopeptidase activity"/>
    <property type="evidence" value="ECO:0007669"/>
    <property type="project" value="TreeGrafter"/>
</dbReference>
<dbReference type="RefSeq" id="WP_096326212.1">
    <property type="nucleotide sequence ID" value="NZ_FOMX01000006.1"/>
</dbReference>
<dbReference type="SUPFAM" id="SSF51261">
    <property type="entry name" value="Duplicated hybrid motif"/>
    <property type="match status" value="1"/>
</dbReference>
<organism evidence="4 5">
    <name type="scientific">Nannocystis exedens</name>
    <dbReference type="NCBI Taxonomy" id="54"/>
    <lineage>
        <taxon>Bacteria</taxon>
        <taxon>Pseudomonadati</taxon>
        <taxon>Myxococcota</taxon>
        <taxon>Polyangia</taxon>
        <taxon>Nannocystales</taxon>
        <taxon>Nannocystaceae</taxon>
        <taxon>Nannocystis</taxon>
    </lineage>
</organism>
<feature type="compositionally biased region" description="Polar residues" evidence="1">
    <location>
        <begin position="56"/>
        <end position="72"/>
    </location>
</feature>
<evidence type="ECO:0000313" key="5">
    <source>
        <dbReference type="Proteomes" id="UP000199400"/>
    </source>
</evidence>
<dbReference type="OrthoDB" id="9815245at2"/>
<dbReference type="InterPro" id="IPR050570">
    <property type="entry name" value="Cell_wall_metabolism_enzyme"/>
</dbReference>
<feature type="compositionally biased region" description="Low complexity" evidence="1">
    <location>
        <begin position="73"/>
        <end position="94"/>
    </location>
</feature>
<evidence type="ECO:0000256" key="1">
    <source>
        <dbReference type="SAM" id="MobiDB-lite"/>
    </source>
</evidence>
<protein>
    <submittedName>
        <fullName evidence="4">Peptidase family M23</fullName>
    </submittedName>
</protein>
<feature type="region of interest" description="Disordered" evidence="1">
    <location>
        <begin position="27"/>
        <end position="102"/>
    </location>
</feature>
<gene>
    <name evidence="4" type="ORF">SAMN02745121_02465</name>
</gene>
<dbReference type="AlphaFoldDB" id="A0A1I1WLF0"/>
<dbReference type="Gene3D" id="2.70.70.10">
    <property type="entry name" value="Glucose Permease (Domain IIA)"/>
    <property type="match status" value="1"/>
</dbReference>
<dbReference type="CDD" id="cd12797">
    <property type="entry name" value="M23_peptidase"/>
    <property type="match status" value="1"/>
</dbReference>
<dbReference type="Pfam" id="PF01551">
    <property type="entry name" value="Peptidase_M23"/>
    <property type="match status" value="1"/>
</dbReference>
<evidence type="ECO:0000313" key="4">
    <source>
        <dbReference type="EMBL" id="SFD95811.1"/>
    </source>
</evidence>
<sequence length="345" mass="34965">MRLRPPLLLVLLAPACYSPDHGGDTGAWSTLSAGPTGDSSSGTTAPGSTTDAHEPTTASTSGWTTDASSTSGLDSTGPDPTDLTTTTGPGTTSGVIPDPSCPRVRVLVPPGEVLNVRPQPSTAMAPVGSLASGAIVDVLAIVQGEAIDAVDTWYQVAGNWPEGYVFGAWVECTLDEPSAAGYFLPLECGTTATVTQGNFGPFSHQGAAAYAFDFGLALGTPLMAIEEGTVSHAYGGTMPGDPCYDGGGMECINSANYVTLQHPDGTTSNYAHLSQVSVAVGQYVPRGAVVGLTGSTGWSTGPHAHVARQEGCGQAFCQSIAVQFVDVAPDGVPEGGEVVTSQNCP</sequence>
<keyword evidence="5" id="KW-1185">Reference proteome</keyword>
<dbReference type="Proteomes" id="UP000199400">
    <property type="component" value="Unassembled WGS sequence"/>
</dbReference>
<feature type="domain" description="M23ase beta-sheet core" evidence="2">
    <location>
        <begin position="211"/>
        <end position="307"/>
    </location>
</feature>
<accession>A0A1I1WLF0</accession>
<dbReference type="PANTHER" id="PTHR21666">
    <property type="entry name" value="PEPTIDASE-RELATED"/>
    <property type="match status" value="1"/>
</dbReference>
<dbReference type="InterPro" id="IPR011055">
    <property type="entry name" value="Dup_hybrid_motif"/>
</dbReference>
<proteinExistence type="predicted"/>
<feature type="domain" description="SH3b" evidence="3">
    <location>
        <begin position="113"/>
        <end position="171"/>
    </location>
</feature>